<dbReference type="Gene3D" id="3.40.50.2300">
    <property type="match status" value="2"/>
</dbReference>
<dbReference type="Proteomes" id="UP000295097">
    <property type="component" value="Unassembled WGS sequence"/>
</dbReference>
<evidence type="ECO:0000256" key="2">
    <source>
        <dbReference type="ARBA" id="ARBA00023125"/>
    </source>
</evidence>
<dbReference type="InterPro" id="IPR000843">
    <property type="entry name" value="HTH_LacI"/>
</dbReference>
<name>A0A4R3NWP6_9HYPH</name>
<dbReference type="InterPro" id="IPR028082">
    <property type="entry name" value="Peripla_BP_I"/>
</dbReference>
<evidence type="ECO:0000259" key="4">
    <source>
        <dbReference type="PROSITE" id="PS50932"/>
    </source>
</evidence>
<dbReference type="Pfam" id="PF00356">
    <property type="entry name" value="LacI"/>
    <property type="match status" value="1"/>
</dbReference>
<organism evidence="5 6">
    <name type="scientific">Martelella mediterranea</name>
    <dbReference type="NCBI Taxonomy" id="293089"/>
    <lineage>
        <taxon>Bacteria</taxon>
        <taxon>Pseudomonadati</taxon>
        <taxon>Pseudomonadota</taxon>
        <taxon>Alphaproteobacteria</taxon>
        <taxon>Hyphomicrobiales</taxon>
        <taxon>Aurantimonadaceae</taxon>
        <taxon>Martelella</taxon>
    </lineage>
</organism>
<dbReference type="PANTHER" id="PTHR30146:SF154">
    <property type="entry name" value="TRANSCRIPTION REGULATOR, MEMBER OF GALR FAMILY"/>
    <property type="match status" value="1"/>
</dbReference>
<feature type="domain" description="HTH lacI-type" evidence="4">
    <location>
        <begin position="6"/>
        <end position="60"/>
    </location>
</feature>
<keyword evidence="2" id="KW-0238">DNA-binding</keyword>
<comment type="caution">
    <text evidence="5">The sequence shown here is derived from an EMBL/GenBank/DDBJ whole genome shotgun (WGS) entry which is preliminary data.</text>
</comment>
<keyword evidence="3" id="KW-0804">Transcription</keyword>
<sequence length="340" mass="36277">MADKRVTIGDIAEAVGLSTSTVSRALSGKGYVAADVKARVVAAAQKIGYVPDLNARNLRQGSSTQIGLVVSSILDPFYAELATGFQEVARAEGYEVILIIDRADPKEQRAAVKSLIAMGVSAIAITPVSAEAVASVRDFGRPVLQVDRSVSDDNALVAGDNRAGGKMATEHLIGFGHERIALLIDHDQWTTGRARIEGWREAFTERGLAVPEDLIFKLGSSDAEIASGLDRFVGALKSRSITAIFSANSVVSQRLYVALGKHGVRVPEDVSVVAYDDALWMTMVTPTISAVSQHVEEMGRHAAELLIRQIGAGRKGPWPVRTFVQPSLIARSSVLALHNG</sequence>
<protein>
    <submittedName>
        <fullName evidence="5">LacI family transcriptional regulator</fullName>
    </submittedName>
</protein>
<dbReference type="PANTHER" id="PTHR30146">
    <property type="entry name" value="LACI-RELATED TRANSCRIPTIONAL REPRESSOR"/>
    <property type="match status" value="1"/>
</dbReference>
<evidence type="ECO:0000256" key="1">
    <source>
        <dbReference type="ARBA" id="ARBA00023015"/>
    </source>
</evidence>
<dbReference type="OrthoDB" id="7946617at2"/>
<dbReference type="InterPro" id="IPR046335">
    <property type="entry name" value="LacI/GalR-like_sensor"/>
</dbReference>
<evidence type="ECO:0000256" key="3">
    <source>
        <dbReference type="ARBA" id="ARBA00023163"/>
    </source>
</evidence>
<keyword evidence="6" id="KW-1185">Reference proteome</keyword>
<evidence type="ECO:0000313" key="5">
    <source>
        <dbReference type="EMBL" id="TCT41992.1"/>
    </source>
</evidence>
<dbReference type="GO" id="GO:0003700">
    <property type="term" value="F:DNA-binding transcription factor activity"/>
    <property type="evidence" value="ECO:0007669"/>
    <property type="project" value="TreeGrafter"/>
</dbReference>
<dbReference type="EMBL" id="SMAR01000005">
    <property type="protein sequence ID" value="TCT41992.1"/>
    <property type="molecule type" value="Genomic_DNA"/>
</dbReference>
<dbReference type="PROSITE" id="PS50932">
    <property type="entry name" value="HTH_LACI_2"/>
    <property type="match status" value="1"/>
</dbReference>
<gene>
    <name evidence="5" type="ORF">EDC90_10057</name>
</gene>
<keyword evidence="1" id="KW-0805">Transcription regulation</keyword>
<dbReference type="RefSeq" id="WP_132309127.1">
    <property type="nucleotide sequence ID" value="NZ_SMAR01000005.1"/>
</dbReference>
<dbReference type="SUPFAM" id="SSF53822">
    <property type="entry name" value="Periplasmic binding protein-like I"/>
    <property type="match status" value="1"/>
</dbReference>
<dbReference type="SUPFAM" id="SSF47413">
    <property type="entry name" value="lambda repressor-like DNA-binding domains"/>
    <property type="match status" value="1"/>
</dbReference>
<dbReference type="InterPro" id="IPR010982">
    <property type="entry name" value="Lambda_DNA-bd_dom_sf"/>
</dbReference>
<dbReference type="AlphaFoldDB" id="A0A4R3NWP6"/>
<dbReference type="Pfam" id="PF13377">
    <property type="entry name" value="Peripla_BP_3"/>
    <property type="match status" value="1"/>
</dbReference>
<proteinExistence type="predicted"/>
<dbReference type="SMART" id="SM00354">
    <property type="entry name" value="HTH_LACI"/>
    <property type="match status" value="1"/>
</dbReference>
<accession>A0A4R3NWP6</accession>
<dbReference type="CDD" id="cd06267">
    <property type="entry name" value="PBP1_LacI_sugar_binding-like"/>
    <property type="match status" value="1"/>
</dbReference>
<dbReference type="CDD" id="cd01392">
    <property type="entry name" value="HTH_LacI"/>
    <property type="match status" value="1"/>
</dbReference>
<dbReference type="Gene3D" id="1.10.260.40">
    <property type="entry name" value="lambda repressor-like DNA-binding domains"/>
    <property type="match status" value="1"/>
</dbReference>
<dbReference type="GO" id="GO:0000976">
    <property type="term" value="F:transcription cis-regulatory region binding"/>
    <property type="evidence" value="ECO:0007669"/>
    <property type="project" value="TreeGrafter"/>
</dbReference>
<evidence type="ECO:0000313" key="6">
    <source>
        <dbReference type="Proteomes" id="UP000295097"/>
    </source>
</evidence>
<reference evidence="5 6" key="1">
    <citation type="submission" date="2019-03" db="EMBL/GenBank/DDBJ databases">
        <title>Freshwater and sediment microbial communities from various areas in North America, analyzing microbe dynamics in response to fracking.</title>
        <authorList>
            <person name="Lamendella R."/>
        </authorList>
    </citation>
    <scope>NUCLEOTIDE SEQUENCE [LARGE SCALE GENOMIC DNA]</scope>
    <source>
        <strain evidence="5 6">175.2</strain>
    </source>
</reference>